<reference evidence="1" key="1">
    <citation type="submission" date="2020-12" db="EMBL/GenBank/DDBJ databases">
        <authorList>
            <person name="Huq M.A."/>
        </authorList>
    </citation>
    <scope>NUCLEOTIDE SEQUENCE</scope>
    <source>
        <strain evidence="1">MAHUQ-46</strain>
    </source>
</reference>
<protein>
    <submittedName>
        <fullName evidence="1">Uncharacterized protein</fullName>
    </submittedName>
</protein>
<dbReference type="EMBL" id="JAELUP010000014">
    <property type="protein sequence ID" value="MBJ6360914.1"/>
    <property type="molecule type" value="Genomic_DNA"/>
</dbReference>
<accession>A0A934J074</accession>
<organism evidence="1 2">
    <name type="scientific">Paenibacillus roseus</name>
    <dbReference type="NCBI Taxonomy" id="2798579"/>
    <lineage>
        <taxon>Bacteria</taxon>
        <taxon>Bacillati</taxon>
        <taxon>Bacillota</taxon>
        <taxon>Bacilli</taxon>
        <taxon>Bacillales</taxon>
        <taxon>Paenibacillaceae</taxon>
        <taxon>Paenibacillus</taxon>
    </lineage>
</organism>
<gene>
    <name evidence="1" type="ORF">JFN88_06225</name>
</gene>
<name>A0A934J074_9BACL</name>
<dbReference type="RefSeq" id="WP_199018468.1">
    <property type="nucleotide sequence ID" value="NZ_JAELUP010000014.1"/>
</dbReference>
<evidence type="ECO:0000313" key="2">
    <source>
        <dbReference type="Proteomes" id="UP000640274"/>
    </source>
</evidence>
<comment type="caution">
    <text evidence="1">The sequence shown here is derived from an EMBL/GenBank/DDBJ whole genome shotgun (WGS) entry which is preliminary data.</text>
</comment>
<sequence>MDHDRVAKHTALIEQEDDLLKQLETCQVMLAAAWRCARSSGENLHLPTVHCLISAWRSIFQLIDDEALQVQLHLLPFATLSESDH</sequence>
<dbReference type="Proteomes" id="UP000640274">
    <property type="component" value="Unassembled WGS sequence"/>
</dbReference>
<evidence type="ECO:0000313" key="1">
    <source>
        <dbReference type="EMBL" id="MBJ6360914.1"/>
    </source>
</evidence>
<proteinExistence type="predicted"/>
<keyword evidence="2" id="KW-1185">Reference proteome</keyword>
<dbReference type="AlphaFoldDB" id="A0A934J074"/>